<dbReference type="Gene3D" id="2.60.120.200">
    <property type="match status" value="3"/>
</dbReference>
<comment type="caution">
    <text evidence="5">The sequence shown here is derived from an EMBL/GenBank/DDBJ whole genome shotgun (WGS) entry which is preliminary data.</text>
</comment>
<organism evidence="5 6">
    <name type="scientific">Amycolatopsis taiwanensis</name>
    <dbReference type="NCBI Taxonomy" id="342230"/>
    <lineage>
        <taxon>Bacteria</taxon>
        <taxon>Bacillati</taxon>
        <taxon>Actinomycetota</taxon>
        <taxon>Actinomycetes</taxon>
        <taxon>Pseudonocardiales</taxon>
        <taxon>Pseudonocardiaceae</taxon>
        <taxon>Amycolatopsis</taxon>
    </lineage>
</organism>
<dbReference type="Proteomes" id="UP001165136">
    <property type="component" value="Unassembled WGS sequence"/>
</dbReference>
<dbReference type="GO" id="GO:0006955">
    <property type="term" value="P:immune response"/>
    <property type="evidence" value="ECO:0007669"/>
    <property type="project" value="InterPro"/>
</dbReference>
<reference evidence="5" key="1">
    <citation type="submission" date="2023-03" db="EMBL/GenBank/DDBJ databases">
        <title>Amycolatopsis taiwanensis NBRC 103393.</title>
        <authorList>
            <person name="Ichikawa N."/>
            <person name="Sato H."/>
            <person name="Tonouchi N."/>
        </authorList>
    </citation>
    <scope>NUCLEOTIDE SEQUENCE</scope>
    <source>
        <strain evidence="5">NBRC 103393</strain>
    </source>
</reference>
<dbReference type="EMBL" id="BSTI01000008">
    <property type="protein sequence ID" value="GLY67241.1"/>
    <property type="molecule type" value="Genomic_DNA"/>
</dbReference>
<dbReference type="Pfam" id="PF13385">
    <property type="entry name" value="Laminin_G_3"/>
    <property type="match status" value="3"/>
</dbReference>
<name>A0A9W6R0A2_9PSEU</name>
<evidence type="ECO:0000313" key="6">
    <source>
        <dbReference type="Proteomes" id="UP001165136"/>
    </source>
</evidence>
<dbReference type="SMART" id="SM00560">
    <property type="entry name" value="LamGL"/>
    <property type="match status" value="3"/>
</dbReference>
<keyword evidence="6" id="KW-1185">Reference proteome</keyword>
<feature type="domain" description="LamG-like jellyroll fold" evidence="4">
    <location>
        <begin position="1056"/>
        <end position="1193"/>
    </location>
</feature>
<keyword evidence="2" id="KW-1015">Disulfide bond</keyword>
<dbReference type="PANTHER" id="PTHR46943:SF1">
    <property type="entry name" value="PENTRAXIN-RELATED PROTEIN PTX3"/>
    <property type="match status" value="1"/>
</dbReference>
<evidence type="ECO:0000256" key="2">
    <source>
        <dbReference type="ARBA" id="ARBA00023157"/>
    </source>
</evidence>
<dbReference type="InterPro" id="IPR013320">
    <property type="entry name" value="ConA-like_dom_sf"/>
</dbReference>
<evidence type="ECO:0000313" key="5">
    <source>
        <dbReference type="EMBL" id="GLY67241.1"/>
    </source>
</evidence>
<dbReference type="InterPro" id="IPR006558">
    <property type="entry name" value="LamG-like"/>
</dbReference>
<evidence type="ECO:0000259" key="4">
    <source>
        <dbReference type="SMART" id="SM00560"/>
    </source>
</evidence>
<sequence length="1433" mass="150734">MKAWSVRGLLLPLIVLVAVVASLIEPVGGFPIASAATAASVPDQAPDEASAMAFARQGNKSVLVSSATNETSQTVANPDGSWTLTEYVHPVRVRQGSGWADIDTTLVKRSDGSIGPKATTVALSVNPGGSGSAKTPIVTAADGKDHAVGLRWMSDLPVPVLAGDTATYAEVLPGADLKVRAMPEGYQETVVIKTREAAQNPALATIPLGLYTSNVTVGIAKGQGHGRPTAPPRAATDGFVVKDTAGEVLFDGDASRMWDSSGEGSQARAQVGEGGGRREAVMGVELAGDQITLSPDQAFLNDPATQYPVSLDPDNWCTSCGIQAHVVVQSGFPDAHNYNATTGDLFDLKAGYEDYDRAGVSRSYVQMNAAPFAGTRVKSATLNTTVTHTYNCSGTAATDLWLAGAIDWNTTWKNQPIWGYKVGSSNVANCNDLPNVVGQFEATAAAQESADQHWPNVTFMLIGSTESSTAGWRRFGLNPYLQVNYNSYPNAPWNLTMQHGTKPCVQGGNRPWVSTKTPQLAGLVSDPDGGTLYAGFAVGKGTAGNSTDVHDNTANLVTVGTPGQNQPATAQLAAVPSGWITTDGIYNWSMVAMDGELWSPWVGSCEFYVDTAVPLAPSVTMTGTPPSYQNDSVHFSVSVGLATPGLDDIDRFIYTTDGSEPQPQGSPSIRARRGVDANGKAFALAELSALAVNGNQNYIKVKAVNKAGTPGPDGTCVASGSLDPASCSYHVLPYTPAVGLVGAWALDEMGGRVLADTANTTPNNDGLTPHTAQFIGGGDWVAGYDHGNAWTHPDTGGYSEGTKGALTMDGASGYVTTTGPVLNTATSFSASAWVKLNNTNGYQTVVSQDGNQGSGFYLEYSKDDNAWAFSMLTADQANPPVIRAKSTKPPVVGVWTHLAGTYDASTGTMTLYVDGVKQATSVNKNWAANGNLVIGASKYNGARTSYLAGQVDDVQVWQRVLSAQETHDLANAAAPLAKYGLAEGCATVLGTTVSSLQSSWAFDEGTGDTVNDTSAFGNTMTLNGGYDWTTGQTAGAVHFDGASGYGTAAPAVDTTQSFTVSAWAKLDDANGLYTVFTQGGSNTAAFQLRYSRDVDRWVFGMTTADDATVDNYHWALGRQAPPVGVWTLLTGVFDQATMRVRLYVNGKLEGQNTVPTVWSATGGFTVGSTIGVNNFFKGSIDQVQVWSQVLTDDQVASLYGYQYFDTISTGTGTAAGGVNLGAGENACAARFDNSWTGQVDAGRPANLRTEKSFTIEAWAYHAWTPSDAATYGVVDPNGRAVVGLEDPQFSTELLGYHNVADANGTPHGKWTMVISKSATDAGLWWAVSDNDVVDNTWVHLAATYDASTNTMAFYVNGVKQNTYLGTSDGKGVISRPSTGDLWIGRGVWNGQRSDEWYGGVAGVRVYQGLRRAFDIGADARVDDPGLTFSVRHL</sequence>
<gene>
    <name evidence="5" type="ORF">Atai01_38600</name>
</gene>
<feature type="domain" description="LamG-like jellyroll fold" evidence="4">
    <location>
        <begin position="826"/>
        <end position="964"/>
    </location>
</feature>
<dbReference type="InterPro" id="IPR042837">
    <property type="entry name" value="PTX3"/>
</dbReference>
<dbReference type="RefSeq" id="WP_285487710.1">
    <property type="nucleotide sequence ID" value="NZ_BSTI01000008.1"/>
</dbReference>
<evidence type="ECO:0000256" key="3">
    <source>
        <dbReference type="SAM" id="MobiDB-lite"/>
    </source>
</evidence>
<feature type="region of interest" description="Disordered" evidence="3">
    <location>
        <begin position="255"/>
        <end position="276"/>
    </location>
</feature>
<feature type="domain" description="LamG-like jellyroll fold" evidence="4">
    <location>
        <begin position="1251"/>
        <end position="1413"/>
    </location>
</feature>
<accession>A0A9W6R0A2</accession>
<evidence type="ECO:0000256" key="1">
    <source>
        <dbReference type="ARBA" id="ARBA00022729"/>
    </source>
</evidence>
<dbReference type="PANTHER" id="PTHR46943">
    <property type="entry name" value="PENTRAXIN-RELATED PROTEIN PTX3"/>
    <property type="match status" value="1"/>
</dbReference>
<keyword evidence="1" id="KW-0732">Signal</keyword>
<dbReference type="SUPFAM" id="SSF49899">
    <property type="entry name" value="Concanavalin A-like lectins/glucanases"/>
    <property type="match status" value="3"/>
</dbReference>
<protein>
    <recommendedName>
        <fullName evidence="4">LamG-like jellyroll fold domain-containing protein</fullName>
    </recommendedName>
</protein>
<proteinExistence type="predicted"/>